<dbReference type="Gene3D" id="3.40.50.1820">
    <property type="entry name" value="alpha/beta hydrolase"/>
    <property type="match status" value="1"/>
</dbReference>
<feature type="domain" description="Dipeptidylpeptidase IV N-terminal" evidence="2">
    <location>
        <begin position="106"/>
        <end position="454"/>
    </location>
</feature>
<comment type="caution">
    <text evidence="3">The sequence shown here is derived from an EMBL/GenBank/DDBJ whole genome shotgun (WGS) entry which is preliminary data.</text>
</comment>
<dbReference type="RefSeq" id="WP_272176632.1">
    <property type="nucleotide sequence ID" value="NZ_JAQOSK010000009.1"/>
</dbReference>
<feature type="domain" description="Peptidase S9 prolyl oligopeptidase catalytic" evidence="1">
    <location>
        <begin position="543"/>
        <end position="737"/>
    </location>
</feature>
<dbReference type="InterPro" id="IPR029058">
    <property type="entry name" value="AB_hydrolase_fold"/>
</dbReference>
<organism evidence="3 4">
    <name type="scientific">Streptomyces gilvifuscus</name>
    <dbReference type="NCBI Taxonomy" id="1550617"/>
    <lineage>
        <taxon>Bacteria</taxon>
        <taxon>Bacillati</taxon>
        <taxon>Actinomycetota</taxon>
        <taxon>Actinomycetes</taxon>
        <taxon>Kitasatosporales</taxon>
        <taxon>Streptomycetaceae</taxon>
        <taxon>Streptomyces</taxon>
    </lineage>
</organism>
<keyword evidence="4" id="KW-1185">Reference proteome</keyword>
<dbReference type="Pfam" id="PF00326">
    <property type="entry name" value="Peptidase_S9"/>
    <property type="match status" value="1"/>
</dbReference>
<dbReference type="InterPro" id="IPR002469">
    <property type="entry name" value="Peptidase_S9B_N"/>
</dbReference>
<dbReference type="Pfam" id="PF00930">
    <property type="entry name" value="DPPIV_N"/>
    <property type="match status" value="1"/>
</dbReference>
<dbReference type="PANTHER" id="PTHR11731:SF118">
    <property type="entry name" value="BLR1971 PROTEIN"/>
    <property type="match status" value="1"/>
</dbReference>
<proteinExistence type="predicted"/>
<evidence type="ECO:0000313" key="3">
    <source>
        <dbReference type="EMBL" id="MDC2957569.1"/>
    </source>
</evidence>
<evidence type="ECO:0000259" key="1">
    <source>
        <dbReference type="Pfam" id="PF00326"/>
    </source>
</evidence>
<name>A0ABT5FYE0_9ACTN</name>
<sequence length="763" mass="83861">MHGTQLDVRAYQTAERLLRHHRKELVFGDRVTPRWLENGARFWYSVSTSRGKRFVLVDVKAGTRQEAFDHERLARALAEASGQSVDAAALPFPSIQPDAEAVEFDAFGEHWRCRLADYTCERTEARAPGNPLEVVSPDGRYAVYRAGHDLRARTLDGARDWALTSDGTEDRDYAANPDYLMYSTLLGKIGLPHLPPAVAWSPDGRRLLTHLTDQRGVRRTHLLRAAPADGGEPALLSPRYAVAGDEHIPRAEFVVIDVEAGTVTRAQGEPVDMSTMSPIFQKWAWWATDGSAAYYLSRSRDARTLTLHRLDAASGEVSVVLTESGRTRVEPAQQQLQPPAVRVLAGGKEVLWYSQRDGQGHLYLHAAHSGELIVPVTSGTWSVQEILHLDEAERVVYFTVAGLVKEDPYRRTVCVANLDGSGFVRLTDDGLDHVVTLAPNAEYFVDSASTTGTAPVTTVRDRAGKVLVELEQADISLLRETGWQAPERFKVRSADGTTDIHGLLYLPHGFDPAGRYPVVDTPYGLPTAPRVSPSFDPGHYGYDAEALAALGFVVIAVDGKGSPGRDKAFHDASYGNLGDACGLADHVAALRELGATRPWMDLDRVGVTGMSSGGYAAVRALLKYPDVFKVGVAESGMHDFRYLEPVLGEAYQGPFDAATYAQLSNAEHADRLQGRLLLVHGGLDDRVPPQVTLRLAERLIAHGKDFDLLLVPDADHIYFGYEHYVTQRRWDFLVRNLLGAEPPADFRLPPVPVDMEALADLFA</sequence>
<dbReference type="EMBL" id="JAQOSK010000009">
    <property type="protein sequence ID" value="MDC2957569.1"/>
    <property type="molecule type" value="Genomic_DNA"/>
</dbReference>
<dbReference type="PANTHER" id="PTHR11731">
    <property type="entry name" value="PROTEASE FAMILY S9B,C DIPEPTIDYL-PEPTIDASE IV-RELATED"/>
    <property type="match status" value="1"/>
</dbReference>
<dbReference type="Proteomes" id="UP001221328">
    <property type="component" value="Unassembled WGS sequence"/>
</dbReference>
<gene>
    <name evidence="3" type="ORF">PO587_24245</name>
</gene>
<dbReference type="InterPro" id="IPR050278">
    <property type="entry name" value="Serine_Prot_S9B/DPPIV"/>
</dbReference>
<dbReference type="Gene3D" id="2.140.10.30">
    <property type="entry name" value="Dipeptidylpeptidase IV, N-terminal domain"/>
    <property type="match status" value="1"/>
</dbReference>
<accession>A0ABT5FYE0</accession>
<dbReference type="SUPFAM" id="SSF82171">
    <property type="entry name" value="DPP6 N-terminal domain-like"/>
    <property type="match status" value="1"/>
</dbReference>
<dbReference type="SUPFAM" id="SSF53474">
    <property type="entry name" value="alpha/beta-Hydrolases"/>
    <property type="match status" value="1"/>
</dbReference>
<protein>
    <submittedName>
        <fullName evidence="3">Prolyl oligopeptidase family serine peptidase</fullName>
    </submittedName>
</protein>
<evidence type="ECO:0000259" key="2">
    <source>
        <dbReference type="Pfam" id="PF00930"/>
    </source>
</evidence>
<evidence type="ECO:0000313" key="4">
    <source>
        <dbReference type="Proteomes" id="UP001221328"/>
    </source>
</evidence>
<reference evidence="3 4" key="1">
    <citation type="journal article" date="2015" name="Int. J. Syst. Evol. Microbiol.">
        <title>Streptomyces gilvifuscus sp. nov., an actinomycete that produces antibacterial compounds isolated from soil.</title>
        <authorList>
            <person name="Nguyen T.M."/>
            <person name="Kim J."/>
        </authorList>
    </citation>
    <scope>NUCLEOTIDE SEQUENCE [LARGE SCALE GENOMIC DNA]</scope>
    <source>
        <strain evidence="3 4">T113</strain>
    </source>
</reference>
<dbReference type="InterPro" id="IPR001375">
    <property type="entry name" value="Peptidase_S9_cat"/>
</dbReference>